<keyword evidence="1" id="KW-0540">Nuclease</keyword>
<dbReference type="PANTHER" id="PTHR23240">
    <property type="entry name" value="DNA CROSS-LINK REPAIR PROTEIN PSO2/SNM1-RELATED"/>
    <property type="match status" value="1"/>
</dbReference>
<dbReference type="PANTHER" id="PTHR23240:SF8">
    <property type="entry name" value="PROTEIN ARTEMIS"/>
    <property type="match status" value="1"/>
</dbReference>
<dbReference type="Gene3D" id="3.40.50.12650">
    <property type="match status" value="1"/>
</dbReference>
<protein>
    <recommendedName>
        <fullName evidence="6">Metallo-beta-lactamase domain-containing protein</fullName>
    </recommendedName>
</protein>
<dbReference type="GO" id="GO:0003684">
    <property type="term" value="F:damaged DNA binding"/>
    <property type="evidence" value="ECO:0007669"/>
    <property type="project" value="TreeGrafter"/>
</dbReference>
<dbReference type="SUPFAM" id="SSF56281">
    <property type="entry name" value="Metallo-hydrolase/oxidoreductase"/>
    <property type="match status" value="1"/>
</dbReference>
<dbReference type="GO" id="GO:0035312">
    <property type="term" value="F:5'-3' DNA exonuclease activity"/>
    <property type="evidence" value="ECO:0007669"/>
    <property type="project" value="TreeGrafter"/>
</dbReference>
<dbReference type="GO" id="GO:0036297">
    <property type="term" value="P:interstrand cross-link repair"/>
    <property type="evidence" value="ECO:0007669"/>
    <property type="project" value="TreeGrafter"/>
</dbReference>
<reference evidence="4 5" key="1">
    <citation type="journal article" date="2007" name="Nat. Biotechnol.">
        <title>Genome sequence of the lignocellulose-bioconverting and xylose-fermenting yeast Pichia stipitis.</title>
        <authorList>
            <person name="Jeffries T.W."/>
            <person name="Grigoriev I.V."/>
            <person name="Grimwood J."/>
            <person name="Laplaza J.M."/>
            <person name="Aerts A."/>
            <person name="Salamov A."/>
            <person name="Schmutz J."/>
            <person name="Lindquist E."/>
            <person name="Dehal P."/>
            <person name="Shapiro H."/>
            <person name="Jin Y.S."/>
            <person name="Passoth V."/>
            <person name="Richardson P.M."/>
        </authorList>
    </citation>
    <scope>NUCLEOTIDE SEQUENCE [LARGE SCALE GENOMIC DNA]</scope>
    <source>
        <strain evidence="5">ATCC 58785 / CBS 6054 / NBRC 10063 / NRRL Y-11545</strain>
    </source>
</reference>
<sequence>MASGNTFCGTLVEFPGIGIDKFGSECQIYLLTHHHADHTVGLANKSFCRRVYCSQMTKDLISQSQQFEDSLRYLVPKQYNEPFVLTVSDEEVTITLIPSYHCPGSTMFLIENRRASVLFTGDIRAETWWVNSLAKSPFLFPYTIGAKVLDQLYIDTTFSYRGEPYVEIPENNEGIKVIIEMLKNFPINDPEIQFCFMDSTSGFEEAWVQIISSIEGSLSLSADLRRRIELIASEVCNGPIFHVLSKPDDAYEVKNCKILVKIYQCINFNIVDFLGTSMPIPLSSVDRSLFKSIETTKMGNKLCMYGNRKWILPKDGKELLPLDLRLIFSRHSSYTETLQFTSLFRPKSVFPCTESKQTWLGGFSCERIFGQLCQNPEGEHPYDIRMFKRYGRPVLSAEAGVPTINRWNLNE</sequence>
<dbReference type="OMA" id="VYPCTES"/>
<dbReference type="eggNOG" id="KOG1361">
    <property type="taxonomic scope" value="Eukaryota"/>
</dbReference>
<evidence type="ECO:0008006" key="6">
    <source>
        <dbReference type="Google" id="ProtNLM"/>
    </source>
</evidence>
<evidence type="ECO:0000256" key="3">
    <source>
        <dbReference type="ARBA" id="ARBA00022839"/>
    </source>
</evidence>
<dbReference type="OrthoDB" id="5561659at2759"/>
<organism evidence="4 5">
    <name type="scientific">Scheffersomyces stipitis (strain ATCC 58785 / CBS 6054 / NBRC 10063 / NRRL Y-11545)</name>
    <name type="common">Yeast</name>
    <name type="synonym">Pichia stipitis</name>
    <dbReference type="NCBI Taxonomy" id="322104"/>
    <lineage>
        <taxon>Eukaryota</taxon>
        <taxon>Fungi</taxon>
        <taxon>Dikarya</taxon>
        <taxon>Ascomycota</taxon>
        <taxon>Saccharomycotina</taxon>
        <taxon>Pichiomycetes</taxon>
        <taxon>Debaryomycetaceae</taxon>
        <taxon>Scheffersomyces</taxon>
    </lineage>
</organism>
<dbReference type="HOGENOM" id="CLU_013294_0_0_1"/>
<name>A3LW93_PICST</name>
<gene>
    <name evidence="4" type="ORF">PICST_17702</name>
</gene>
<keyword evidence="3" id="KW-0269">Exonuclease</keyword>
<dbReference type="STRING" id="322104.A3LW93"/>
<proteinExistence type="predicted"/>
<keyword evidence="2" id="KW-0378">Hydrolase</keyword>
<dbReference type="GO" id="GO:0000723">
    <property type="term" value="P:telomere maintenance"/>
    <property type="evidence" value="ECO:0007669"/>
    <property type="project" value="TreeGrafter"/>
</dbReference>
<accession>A3LW93</accession>
<dbReference type="GO" id="GO:0006303">
    <property type="term" value="P:double-strand break repair via nonhomologous end joining"/>
    <property type="evidence" value="ECO:0007669"/>
    <property type="project" value="TreeGrafter"/>
</dbReference>
<evidence type="ECO:0000313" key="5">
    <source>
        <dbReference type="Proteomes" id="UP000002258"/>
    </source>
</evidence>
<evidence type="ECO:0000256" key="1">
    <source>
        <dbReference type="ARBA" id="ARBA00022722"/>
    </source>
</evidence>
<keyword evidence="5" id="KW-1185">Reference proteome</keyword>
<dbReference type="RefSeq" id="XP_001384956.2">
    <property type="nucleotide sequence ID" value="XM_001384919.1"/>
</dbReference>
<dbReference type="InParanoid" id="A3LW93"/>
<feature type="non-terminal residue" evidence="4">
    <location>
        <position position="411"/>
    </location>
</feature>
<dbReference type="Gene3D" id="3.60.15.10">
    <property type="entry name" value="Ribonuclease Z/Hydroxyacylglutathione hydrolase-like"/>
    <property type="match status" value="1"/>
</dbReference>
<dbReference type="InterPro" id="IPR036866">
    <property type="entry name" value="RibonucZ/Hydroxyglut_hydro"/>
</dbReference>
<evidence type="ECO:0000256" key="2">
    <source>
        <dbReference type="ARBA" id="ARBA00022801"/>
    </source>
</evidence>
<dbReference type="GeneID" id="4839524"/>
<dbReference type="Proteomes" id="UP000002258">
    <property type="component" value="Chromosome 5"/>
</dbReference>
<dbReference type="AlphaFoldDB" id="A3LW93"/>
<evidence type="ECO:0000313" key="4">
    <source>
        <dbReference type="EMBL" id="ABN66927.2"/>
    </source>
</evidence>
<dbReference type="KEGG" id="pic:PICST_17702"/>
<dbReference type="EMBL" id="CP000499">
    <property type="protein sequence ID" value="ABN66927.2"/>
    <property type="molecule type" value="Genomic_DNA"/>
</dbReference>